<reference evidence="2" key="1">
    <citation type="submission" date="2019-08" db="EMBL/GenBank/DDBJ databases">
        <title>The genome of the North American firefly Photinus pyralis.</title>
        <authorList>
            <consortium name="Photinus pyralis genome working group"/>
            <person name="Fallon T.R."/>
            <person name="Sander Lower S.E."/>
            <person name="Weng J.-K."/>
        </authorList>
    </citation>
    <scope>NUCLEOTIDE SEQUENCE</scope>
    <source>
        <strain evidence="2">TRF0915ILg1</strain>
        <tissue evidence="2">Whole body</tissue>
    </source>
</reference>
<evidence type="ECO:0000256" key="1">
    <source>
        <dbReference type="SAM" id="SignalP"/>
    </source>
</evidence>
<dbReference type="AlphaFoldDB" id="A0A8K0GC06"/>
<dbReference type="Proteomes" id="UP000801492">
    <property type="component" value="Unassembled WGS sequence"/>
</dbReference>
<dbReference type="EMBL" id="VTPC01005183">
    <property type="protein sequence ID" value="KAF2896307.1"/>
    <property type="molecule type" value="Genomic_DNA"/>
</dbReference>
<comment type="caution">
    <text evidence="2">The sequence shown here is derived from an EMBL/GenBank/DDBJ whole genome shotgun (WGS) entry which is preliminary data.</text>
</comment>
<evidence type="ECO:0000313" key="3">
    <source>
        <dbReference type="Proteomes" id="UP000801492"/>
    </source>
</evidence>
<evidence type="ECO:0000313" key="2">
    <source>
        <dbReference type="EMBL" id="KAF2896307.1"/>
    </source>
</evidence>
<feature type="chain" id="PRO_5035440772" evidence="1">
    <location>
        <begin position="21"/>
        <end position="108"/>
    </location>
</feature>
<keyword evidence="1" id="KW-0732">Signal</keyword>
<feature type="signal peptide" evidence="1">
    <location>
        <begin position="1"/>
        <end position="20"/>
    </location>
</feature>
<gene>
    <name evidence="2" type="ORF">ILUMI_09870</name>
</gene>
<accession>A0A8K0GC06</accession>
<keyword evidence="3" id="KW-1185">Reference proteome</keyword>
<proteinExistence type="predicted"/>
<protein>
    <submittedName>
        <fullName evidence="2">Uncharacterized protein</fullName>
    </submittedName>
</protein>
<name>A0A8K0GC06_IGNLU</name>
<dbReference type="Gene3D" id="2.60.20.10">
    <property type="entry name" value="Crystallins"/>
    <property type="match status" value="1"/>
</dbReference>
<sequence>MFKTPTVVVLLLLTSTYVHSVYYKLYSRPYYKGNELVMNNPVSEGGCETLDTIKMGTVESIKLVEPGACVEMYPDPKCADVSIVVNQDLQTIPNGWNHIQSFGVCLDN</sequence>
<organism evidence="2 3">
    <name type="scientific">Ignelater luminosus</name>
    <name type="common">Cucubano</name>
    <name type="synonym">Pyrophorus luminosus</name>
    <dbReference type="NCBI Taxonomy" id="2038154"/>
    <lineage>
        <taxon>Eukaryota</taxon>
        <taxon>Metazoa</taxon>
        <taxon>Ecdysozoa</taxon>
        <taxon>Arthropoda</taxon>
        <taxon>Hexapoda</taxon>
        <taxon>Insecta</taxon>
        <taxon>Pterygota</taxon>
        <taxon>Neoptera</taxon>
        <taxon>Endopterygota</taxon>
        <taxon>Coleoptera</taxon>
        <taxon>Polyphaga</taxon>
        <taxon>Elateriformia</taxon>
        <taxon>Elateroidea</taxon>
        <taxon>Elateridae</taxon>
        <taxon>Agrypninae</taxon>
        <taxon>Pyrophorini</taxon>
        <taxon>Ignelater</taxon>
    </lineage>
</organism>